<reference evidence="2" key="1">
    <citation type="journal article" date="2024" name="J Bioinform Genom">
        <title>Complete genome sequence of the type strain bacterium Sphaerochaeta associata GLS2t (VKM B-2742)t.</title>
        <authorList>
            <person name="Troshina O.Y."/>
            <person name="Tepeeva A.N."/>
            <person name="Arzamasceva V.O."/>
            <person name="Whitman W.B."/>
            <person name="Varghese N."/>
            <person name="Shapiro N."/>
            <person name="Woyke T."/>
            <person name="Kripides N.C."/>
            <person name="Vasilenko O.V."/>
        </authorList>
    </citation>
    <scope>NUCLEOTIDE SEQUENCE [LARGE SCALE GENOMIC DNA]</scope>
    <source>
        <strain evidence="2">GLS2T</strain>
    </source>
</reference>
<dbReference type="EMBL" id="CP094929">
    <property type="protein sequence ID" value="UOM51548.1"/>
    <property type="molecule type" value="Genomic_DNA"/>
</dbReference>
<dbReference type="SUPFAM" id="SSF53448">
    <property type="entry name" value="Nucleotide-diphospho-sugar transferases"/>
    <property type="match status" value="1"/>
</dbReference>
<accession>A0ABY4DBA6</accession>
<evidence type="ECO:0008006" key="3">
    <source>
        <dbReference type="Google" id="ProtNLM"/>
    </source>
</evidence>
<name>A0ABY4DBA6_9SPIR</name>
<dbReference type="RefSeq" id="WP_244772999.1">
    <property type="nucleotide sequence ID" value="NZ_CP094929.1"/>
</dbReference>
<evidence type="ECO:0000313" key="1">
    <source>
        <dbReference type="EMBL" id="UOM51548.1"/>
    </source>
</evidence>
<evidence type="ECO:0000313" key="2">
    <source>
        <dbReference type="Proteomes" id="UP000829708"/>
    </source>
</evidence>
<keyword evidence="2" id="KW-1185">Reference proteome</keyword>
<proteinExistence type="predicted"/>
<protein>
    <recommendedName>
        <fullName evidence="3">Glycosyl transferase</fullName>
    </recommendedName>
</protein>
<sequence>MLIFCTLFDSKYLDKGIALYESLCSVEDEFKLYVFAFDQRAYDILSCQNYEKMRLVSLKEFETEQMLKVKQERSAAEYCWTCTPITIDYVLREFSEPHCTYLDADLYFFASPKVLFQELQDSNKSVIITEHRFPPSEQKQMVERAGKYCVQFNTFLNNKQAKEVLGTWKEQCLDWCFYTPNGERMGDQKYLEAWTNDYSCVHELQHLGGGVAPWNIAQYSLFDENRKILIYNQSTFPLVFYHFQNIRYLPFNLVNLRSGTKDRKMKNAIYLPYLKHIEMIRAMLHDEYQLIFTIKKSYYQNPLLRVIQNYVMPFKITSLSDIVSLRKLRKSI</sequence>
<organism evidence="1 2">
    <name type="scientific">Sphaerochaeta associata</name>
    <dbReference type="NCBI Taxonomy" id="1129264"/>
    <lineage>
        <taxon>Bacteria</taxon>
        <taxon>Pseudomonadati</taxon>
        <taxon>Spirochaetota</taxon>
        <taxon>Spirochaetia</taxon>
        <taxon>Spirochaetales</taxon>
        <taxon>Sphaerochaetaceae</taxon>
        <taxon>Sphaerochaeta</taxon>
    </lineage>
</organism>
<dbReference type="Proteomes" id="UP000829708">
    <property type="component" value="Chromosome"/>
</dbReference>
<dbReference type="InterPro" id="IPR029044">
    <property type="entry name" value="Nucleotide-diphossugar_trans"/>
</dbReference>
<gene>
    <name evidence="1" type="ORF">MUG09_02015</name>
</gene>